<reference evidence="3 4" key="1">
    <citation type="submission" date="2024-06" db="EMBL/GenBank/DDBJ databases">
        <title>The Natural Products Discovery Center: Release of the First 8490 Sequenced Strains for Exploring Actinobacteria Biosynthetic Diversity.</title>
        <authorList>
            <person name="Kalkreuter E."/>
            <person name="Kautsar S.A."/>
            <person name="Yang D."/>
            <person name="Bader C.D."/>
            <person name="Teijaro C.N."/>
            <person name="Fluegel L."/>
            <person name="Davis C.M."/>
            <person name="Simpson J.R."/>
            <person name="Lauterbach L."/>
            <person name="Steele A.D."/>
            <person name="Gui C."/>
            <person name="Meng S."/>
            <person name="Li G."/>
            <person name="Viehrig K."/>
            <person name="Ye F."/>
            <person name="Su P."/>
            <person name="Kiefer A.F."/>
            <person name="Nichols A."/>
            <person name="Cepeda A.J."/>
            <person name="Yan W."/>
            <person name="Fan B."/>
            <person name="Jiang Y."/>
            <person name="Adhikari A."/>
            <person name="Zheng C.-J."/>
            <person name="Schuster L."/>
            <person name="Cowan T.M."/>
            <person name="Smanski M.J."/>
            <person name="Chevrette M.G."/>
            <person name="De Carvalho L.P.S."/>
            <person name="Shen B."/>
        </authorList>
    </citation>
    <scope>NUCLEOTIDE SEQUENCE [LARGE SCALE GENOMIC DNA]</scope>
    <source>
        <strain evidence="3 4">NPDC019583</strain>
    </source>
</reference>
<feature type="domain" description="GTP cyclohydrolase II" evidence="2">
    <location>
        <begin position="1"/>
        <end position="38"/>
    </location>
</feature>
<feature type="region of interest" description="Disordered" evidence="1">
    <location>
        <begin position="75"/>
        <end position="122"/>
    </location>
</feature>
<accession>A0ABV2Y5S2</accession>
<gene>
    <name evidence="3" type="ORF">ABZ568_35390</name>
</gene>
<proteinExistence type="predicted"/>
<keyword evidence="3" id="KW-0808">Transferase</keyword>
<dbReference type="Gene3D" id="3.40.50.10990">
    <property type="entry name" value="GTP cyclohydrolase II"/>
    <property type="match status" value="1"/>
</dbReference>
<sequence length="122" mass="12783">LIRLHSECLTGDAFGSQHCECGDQLDAARTVIPRRDGLAPLPRRVPQTSLVEELREEAAPAGDDGSLDDFTAEAAASSLAGFQRGTLRARDDDGEPPSAPETAAPPRQAAADPVPSTPPADR</sequence>
<feature type="non-terminal residue" evidence="3">
    <location>
        <position position="1"/>
    </location>
</feature>
<evidence type="ECO:0000313" key="4">
    <source>
        <dbReference type="Proteomes" id="UP001550603"/>
    </source>
</evidence>
<keyword evidence="4" id="KW-1185">Reference proteome</keyword>
<dbReference type="EMBL" id="JBEYBN010000078">
    <property type="protein sequence ID" value="MEU2271616.1"/>
    <property type="molecule type" value="Genomic_DNA"/>
</dbReference>
<name>A0ABV2Y5S2_9ACTN</name>
<evidence type="ECO:0000313" key="3">
    <source>
        <dbReference type="EMBL" id="MEU2271616.1"/>
    </source>
</evidence>
<dbReference type="Pfam" id="PF00925">
    <property type="entry name" value="GTP_cyclohydro2"/>
    <property type="match status" value="1"/>
</dbReference>
<protein>
    <submittedName>
        <fullName evidence="3">Histidine kinase</fullName>
    </submittedName>
</protein>
<dbReference type="InterPro" id="IPR036144">
    <property type="entry name" value="RibA-like_sf"/>
</dbReference>
<dbReference type="Proteomes" id="UP001550603">
    <property type="component" value="Unassembled WGS sequence"/>
</dbReference>
<keyword evidence="3" id="KW-0418">Kinase</keyword>
<comment type="caution">
    <text evidence="3">The sequence shown here is derived from an EMBL/GenBank/DDBJ whole genome shotgun (WGS) entry which is preliminary data.</text>
</comment>
<evidence type="ECO:0000259" key="2">
    <source>
        <dbReference type="Pfam" id="PF00925"/>
    </source>
</evidence>
<evidence type="ECO:0000256" key="1">
    <source>
        <dbReference type="SAM" id="MobiDB-lite"/>
    </source>
</evidence>
<organism evidence="3 4">
    <name type="scientific">Streptomyces olindensis</name>
    <dbReference type="NCBI Taxonomy" id="358823"/>
    <lineage>
        <taxon>Bacteria</taxon>
        <taxon>Bacillati</taxon>
        <taxon>Actinomycetota</taxon>
        <taxon>Actinomycetes</taxon>
        <taxon>Kitasatosporales</taxon>
        <taxon>Streptomycetaceae</taxon>
        <taxon>Streptomyces</taxon>
    </lineage>
</organism>
<dbReference type="SUPFAM" id="SSF142695">
    <property type="entry name" value="RibA-like"/>
    <property type="match status" value="1"/>
</dbReference>
<dbReference type="GO" id="GO:0016301">
    <property type="term" value="F:kinase activity"/>
    <property type="evidence" value="ECO:0007669"/>
    <property type="project" value="UniProtKB-KW"/>
</dbReference>
<dbReference type="InterPro" id="IPR032677">
    <property type="entry name" value="GTP_cyclohydro_II"/>
</dbReference>